<proteinExistence type="predicted"/>
<reference evidence="1" key="1">
    <citation type="journal article" date="2015" name="Nature">
        <title>Complex archaea that bridge the gap between prokaryotes and eukaryotes.</title>
        <authorList>
            <person name="Spang A."/>
            <person name="Saw J.H."/>
            <person name="Jorgensen S.L."/>
            <person name="Zaremba-Niedzwiedzka K."/>
            <person name="Martijn J."/>
            <person name="Lind A.E."/>
            <person name="van Eijk R."/>
            <person name="Schleper C."/>
            <person name="Guy L."/>
            <person name="Ettema T.J."/>
        </authorList>
    </citation>
    <scope>NUCLEOTIDE SEQUENCE</scope>
</reference>
<sequence>MADETKSELSLVLAAAAARSLAAARRKGFVRPASPENDGETVALMHSELSEVLEAIRTDGYRRRSDHVPEISAVAEEYADLIIRVLGACAAHGIDIGTAIEAKMAFNEGRPYRHGKKF</sequence>
<accession>A0A0F8YMI0</accession>
<protein>
    <recommendedName>
        <fullName evidence="2">NTP pyrophosphohydrolase MazG putative catalytic core domain-containing protein</fullName>
    </recommendedName>
</protein>
<dbReference type="SUPFAM" id="SSF101386">
    <property type="entry name" value="all-alpha NTP pyrophosphatases"/>
    <property type="match status" value="1"/>
</dbReference>
<organism evidence="1">
    <name type="scientific">marine sediment metagenome</name>
    <dbReference type="NCBI Taxonomy" id="412755"/>
    <lineage>
        <taxon>unclassified sequences</taxon>
        <taxon>metagenomes</taxon>
        <taxon>ecological metagenomes</taxon>
    </lineage>
</organism>
<gene>
    <name evidence="1" type="ORF">LCGC14_2802050</name>
</gene>
<name>A0A0F8YMI0_9ZZZZ</name>
<dbReference type="AlphaFoldDB" id="A0A0F8YMI0"/>
<dbReference type="Gene3D" id="1.10.287.1080">
    <property type="entry name" value="MazG-like"/>
    <property type="match status" value="1"/>
</dbReference>
<comment type="caution">
    <text evidence="1">The sequence shown here is derived from an EMBL/GenBank/DDBJ whole genome shotgun (WGS) entry which is preliminary data.</text>
</comment>
<dbReference type="EMBL" id="LAZR01052609">
    <property type="protein sequence ID" value="KKK82572.1"/>
    <property type="molecule type" value="Genomic_DNA"/>
</dbReference>
<evidence type="ECO:0008006" key="2">
    <source>
        <dbReference type="Google" id="ProtNLM"/>
    </source>
</evidence>
<evidence type="ECO:0000313" key="1">
    <source>
        <dbReference type="EMBL" id="KKK82572.1"/>
    </source>
</evidence>